<keyword evidence="2" id="KW-1185">Reference proteome</keyword>
<dbReference type="InterPro" id="IPR052196">
    <property type="entry name" value="Bact_Kbp"/>
</dbReference>
<dbReference type="Proteomes" id="UP000252204">
    <property type="component" value="Unassembled WGS sequence"/>
</dbReference>
<organism evidence="1 2">
    <name type="scientific">Vreelandella sulfidaeris</name>
    <dbReference type="NCBI Taxonomy" id="115553"/>
    <lineage>
        <taxon>Bacteria</taxon>
        <taxon>Pseudomonadati</taxon>
        <taxon>Pseudomonadota</taxon>
        <taxon>Gammaproteobacteria</taxon>
        <taxon>Oceanospirillales</taxon>
        <taxon>Halomonadaceae</taxon>
        <taxon>Vreelandella</taxon>
    </lineage>
</organism>
<dbReference type="AlphaFoldDB" id="A0A365TS39"/>
<evidence type="ECO:0000313" key="2">
    <source>
        <dbReference type="Proteomes" id="UP000252204"/>
    </source>
</evidence>
<dbReference type="OrthoDB" id="9765158at2"/>
<protein>
    <submittedName>
        <fullName evidence="1">Peptidoglycan-binding protein</fullName>
    </submittedName>
</protein>
<reference evidence="2" key="1">
    <citation type="submission" date="2018-06" db="EMBL/GenBank/DDBJ databases">
        <title>Whole genome sequencing of four bacterial strains from South Shetland trench revealing bio-synthetic gene clusters.</title>
        <authorList>
            <person name="Abdel-Mageed W.M."/>
            <person name="Lehri B."/>
            <person name="Jarmusch S."/>
            <person name="Miranda K."/>
            <person name="Goodfellow M."/>
            <person name="Jaspars M."/>
            <person name="Karlyshev A.V."/>
        </authorList>
    </citation>
    <scope>NUCLEOTIDE SEQUENCE [LARGE SCALE GENOMIC DNA]</scope>
    <source>
        <strain evidence="2">SST4</strain>
    </source>
</reference>
<gene>
    <name evidence="1" type="ORF">DQ400_04405</name>
</gene>
<proteinExistence type="predicted"/>
<comment type="caution">
    <text evidence="1">The sequence shown here is derived from an EMBL/GenBank/DDBJ whole genome shotgun (WGS) entry which is preliminary data.</text>
</comment>
<dbReference type="PANTHER" id="PTHR34700">
    <property type="entry name" value="POTASSIUM BINDING PROTEIN KBP"/>
    <property type="match status" value="1"/>
</dbReference>
<dbReference type="PANTHER" id="PTHR34700:SF4">
    <property type="entry name" value="PHAGE-LIKE ELEMENT PBSX PROTEIN XKDP"/>
    <property type="match status" value="1"/>
</dbReference>
<evidence type="ECO:0000313" key="1">
    <source>
        <dbReference type="EMBL" id="RBI68624.1"/>
    </source>
</evidence>
<name>A0A365TS39_9GAMM</name>
<sequence length="281" mass="30640">MAAKQHAYRDGFGALLLTIVMLVSAEATAWEREQNVVKLSPQVRTLPHGEAVEPIPMEIARAFLREHRVVDNAEALQALAYVIAGDDRRLISGAGDQLYARGDVPRHGQLGIYRQSEAYQTLEGTPLGIELTKVGVARHISSEGDIVQLEVVSSHQEVRVNDIVLPLDDLEQSTELIPRAPLNAIEGRIIAVPGGVRFIGRFQIVTLDRGTLDGLQPGHVLQVNQQGELINDPRTQELVQLPNTAAGAVMVFKPYDHVSYALVMQASNVLEVGDQVVSSVD</sequence>
<dbReference type="EMBL" id="QNTU01000002">
    <property type="protein sequence ID" value="RBI68624.1"/>
    <property type="molecule type" value="Genomic_DNA"/>
</dbReference>
<accession>A0A365TS39</accession>